<keyword evidence="5 6" id="KW-0694">RNA-binding</keyword>
<dbReference type="AlphaFoldDB" id="A0A2K8Z047"/>
<dbReference type="Gene3D" id="3.30.70.1170">
    <property type="entry name" value="Sun protein, domain 3"/>
    <property type="match status" value="1"/>
</dbReference>
<feature type="binding site" evidence="6">
    <location>
        <position position="181"/>
    </location>
    <ligand>
        <name>S-adenosyl-L-methionine</name>
        <dbReference type="ChEBI" id="CHEBI:59789"/>
    </ligand>
</feature>
<dbReference type="EMBL" id="CP025096">
    <property type="protein sequence ID" value="AUD03257.1"/>
    <property type="molecule type" value="Genomic_DNA"/>
</dbReference>
<dbReference type="Gene3D" id="3.40.50.150">
    <property type="entry name" value="Vaccinia Virus protein VP39"/>
    <property type="match status" value="1"/>
</dbReference>
<dbReference type="InterPro" id="IPR029063">
    <property type="entry name" value="SAM-dependent_MTases_sf"/>
</dbReference>
<dbReference type="Pfam" id="PF17125">
    <property type="entry name" value="Methyltr_RsmF_N"/>
    <property type="match status" value="1"/>
</dbReference>
<dbReference type="InterPro" id="IPR049560">
    <property type="entry name" value="MeTrfase_RsmB-F_NOP2_cat"/>
</dbReference>
<dbReference type="PRINTS" id="PR02008">
    <property type="entry name" value="RCMTFAMILY"/>
</dbReference>
<evidence type="ECO:0000256" key="4">
    <source>
        <dbReference type="ARBA" id="ARBA00022691"/>
    </source>
</evidence>
<dbReference type="CDD" id="cd02440">
    <property type="entry name" value="AdoMet_MTases"/>
    <property type="match status" value="1"/>
</dbReference>
<evidence type="ECO:0000313" key="8">
    <source>
        <dbReference type="EMBL" id="AUD03257.1"/>
    </source>
</evidence>
<proteinExistence type="inferred from homology"/>
<dbReference type="GO" id="GO:0008173">
    <property type="term" value="F:RNA methyltransferase activity"/>
    <property type="evidence" value="ECO:0007669"/>
    <property type="project" value="InterPro"/>
</dbReference>
<keyword evidence="9" id="KW-1185">Reference proteome</keyword>
<dbReference type="RefSeq" id="WP_100989296.1">
    <property type="nucleotide sequence ID" value="NZ_CP025096.1"/>
</dbReference>
<feature type="active site" description="Nucleophile" evidence="6">
    <location>
        <position position="251"/>
    </location>
</feature>
<dbReference type="PROSITE" id="PS51686">
    <property type="entry name" value="SAM_MT_RSMB_NOP"/>
    <property type="match status" value="1"/>
</dbReference>
<dbReference type="GO" id="GO:0001510">
    <property type="term" value="P:RNA methylation"/>
    <property type="evidence" value="ECO:0007669"/>
    <property type="project" value="InterPro"/>
</dbReference>
<keyword evidence="1" id="KW-0963">Cytoplasm</keyword>
<evidence type="ECO:0000259" key="7">
    <source>
        <dbReference type="PROSITE" id="PS51686"/>
    </source>
</evidence>
<feature type="domain" description="SAM-dependent MTase RsmB/NOP-type" evidence="7">
    <location>
        <begin position="35"/>
        <end position="319"/>
    </location>
</feature>
<evidence type="ECO:0000256" key="1">
    <source>
        <dbReference type="ARBA" id="ARBA00022490"/>
    </source>
</evidence>
<gene>
    <name evidence="8" type="ORF">CWM47_16295</name>
</gene>
<protein>
    <submittedName>
        <fullName evidence="8">RNA methyltransferase</fullName>
    </submittedName>
</protein>
<dbReference type="GO" id="GO:0003723">
    <property type="term" value="F:RNA binding"/>
    <property type="evidence" value="ECO:0007669"/>
    <property type="project" value="UniProtKB-UniRule"/>
</dbReference>
<keyword evidence="4 6" id="KW-0949">S-adenosyl-L-methionine</keyword>
<dbReference type="KEGG" id="spir:CWM47_16295"/>
<dbReference type="InterPro" id="IPR027391">
    <property type="entry name" value="Nol1_Nop2_Fmu_2"/>
</dbReference>
<evidence type="ECO:0000313" key="9">
    <source>
        <dbReference type="Proteomes" id="UP000232883"/>
    </source>
</evidence>
<evidence type="ECO:0000256" key="2">
    <source>
        <dbReference type="ARBA" id="ARBA00022603"/>
    </source>
</evidence>
<feature type="binding site" evidence="6">
    <location>
        <position position="198"/>
    </location>
    <ligand>
        <name>S-adenosyl-L-methionine</name>
        <dbReference type="ChEBI" id="CHEBI:59789"/>
    </ligand>
</feature>
<comment type="similarity">
    <text evidence="6">Belongs to the class I-like SAM-binding methyltransferase superfamily. RsmB/NOP family.</text>
</comment>
<dbReference type="PANTHER" id="PTHR22807">
    <property type="entry name" value="NOP2 YEAST -RELATED NOL1/NOP2/FMU SUN DOMAIN-CONTAINING"/>
    <property type="match status" value="1"/>
</dbReference>
<dbReference type="InterPro" id="IPR001678">
    <property type="entry name" value="MeTrfase_RsmB-F_NOP2_dom"/>
</dbReference>
<accession>A0A2K8Z047</accession>
<dbReference type="InterPro" id="IPR031341">
    <property type="entry name" value="Methyltr_RsmF_N"/>
</dbReference>
<dbReference type="Pfam" id="PF01189">
    <property type="entry name" value="Methyltr_RsmB-F"/>
    <property type="match status" value="1"/>
</dbReference>
<dbReference type="SUPFAM" id="SSF53335">
    <property type="entry name" value="S-adenosyl-L-methionine-dependent methyltransferases"/>
    <property type="match status" value="1"/>
</dbReference>
<keyword evidence="2 6" id="KW-0489">Methyltransferase</keyword>
<dbReference type="InterPro" id="IPR023267">
    <property type="entry name" value="RCMT"/>
</dbReference>
<evidence type="ECO:0000256" key="3">
    <source>
        <dbReference type="ARBA" id="ARBA00022679"/>
    </source>
</evidence>
<organism evidence="8 9">
    <name type="scientific">Spirosoma pollinicola</name>
    <dbReference type="NCBI Taxonomy" id="2057025"/>
    <lineage>
        <taxon>Bacteria</taxon>
        <taxon>Pseudomonadati</taxon>
        <taxon>Bacteroidota</taxon>
        <taxon>Cytophagia</taxon>
        <taxon>Cytophagales</taxon>
        <taxon>Cytophagaceae</taxon>
        <taxon>Spirosoma</taxon>
    </lineage>
</organism>
<sequence length="483" mass="54203">MTTHKLSGSIQPQAEWPSAFLTQMQAQLGAEFTEFESALVQPTPVSIRINPRKLTDPLNPDAGLAYDTTELAQVPWCPQGYYLPERPSFTLDPLFQAGAYYVQEASSMLLYEALRQTVNLDRPLRILDLCAAPGGKSTLLASALHPDSLLICNEVIRSRVSVLRENLDKWGYPNVVVSNHDPEDMSNLTGFFDVVVVDAPCSGEGLFRKDPDAMQEWSEASVDLCSARQKRILAAAAPLLDKDGILIFSTCTYNEQENAENVRFLVENGFRNRPLILPSEWNIVERQAGNDETGDAVGYQCYPHRVRGEGFFISVFKKTTFTAPVKLEARTFRTIRALRPRETASAAKWLQNPADFSFWEKPNGDVMALPKALEKTFLFLDSALKSKGFGLEMGQFKGTDFIPSHALALSTAVNQTLPGLELSKEDALRYFKKENLVFDEPVKGWLLARYKGMNLGWVKGVGTRVNNYLPKDWRIRMDIKEYV</sequence>
<feature type="binding site" evidence="6">
    <location>
        <begin position="130"/>
        <end position="136"/>
    </location>
    <ligand>
        <name>S-adenosyl-L-methionine</name>
        <dbReference type="ChEBI" id="CHEBI:59789"/>
    </ligand>
</feature>
<dbReference type="Gene3D" id="2.30.130.60">
    <property type="match status" value="1"/>
</dbReference>
<reference evidence="8 9" key="1">
    <citation type="submission" date="2017-11" db="EMBL/GenBank/DDBJ databases">
        <title>Taxonomic description and genome sequences of Spirosoma HA7 sp. nov., isolated from pollen microhabitat of Corylus avellana.</title>
        <authorList>
            <person name="Ambika Manirajan B."/>
            <person name="Suarez C."/>
            <person name="Ratering S."/>
            <person name="Geissler-Plaum R."/>
            <person name="Cardinale M."/>
            <person name="Sylvia S."/>
        </authorList>
    </citation>
    <scope>NUCLEOTIDE SEQUENCE [LARGE SCALE GENOMIC DNA]</scope>
    <source>
        <strain evidence="8 9">HA7</strain>
    </source>
</reference>
<evidence type="ECO:0000256" key="6">
    <source>
        <dbReference type="PROSITE-ProRule" id="PRU01023"/>
    </source>
</evidence>
<dbReference type="Pfam" id="PF13636">
    <property type="entry name" value="Methyltranf_PUA"/>
    <property type="match status" value="1"/>
</dbReference>
<dbReference type="PANTHER" id="PTHR22807:SF30">
    <property type="entry name" value="28S RRNA (CYTOSINE(4447)-C(5))-METHYLTRANSFERASE-RELATED"/>
    <property type="match status" value="1"/>
</dbReference>
<name>A0A2K8Z047_9BACT</name>
<evidence type="ECO:0000256" key="5">
    <source>
        <dbReference type="ARBA" id="ARBA00022884"/>
    </source>
</evidence>
<dbReference type="Proteomes" id="UP000232883">
    <property type="component" value="Chromosome"/>
</dbReference>
<keyword evidence="3 6" id="KW-0808">Transferase</keyword>
<dbReference type="OrthoDB" id="9810297at2"/>
<feature type="binding site" evidence="6">
    <location>
        <position position="154"/>
    </location>
    <ligand>
        <name>S-adenosyl-L-methionine</name>
        <dbReference type="ChEBI" id="CHEBI:59789"/>
    </ligand>
</feature>